<evidence type="ECO:0000313" key="2">
    <source>
        <dbReference type="Proteomes" id="UP000001627"/>
    </source>
</evidence>
<dbReference type="AlphaFoldDB" id="C6V5D3"/>
<protein>
    <submittedName>
        <fullName evidence="1">Uncharacterized protein</fullName>
    </submittedName>
</protein>
<dbReference type="EMBL" id="CP001431">
    <property type="protein sequence ID" value="ACT69604.1"/>
    <property type="molecule type" value="Genomic_DNA"/>
</dbReference>
<dbReference type="HOGENOM" id="CLU_3236618_0_0_5"/>
<proteinExistence type="predicted"/>
<accession>C6V5D3</accession>
<dbReference type="KEGG" id="nri:NRI_0624"/>
<evidence type="ECO:0000313" key="1">
    <source>
        <dbReference type="EMBL" id="ACT69604.1"/>
    </source>
</evidence>
<reference evidence="1 2" key="1">
    <citation type="journal article" date="2009" name="Nucleic Acids Res.">
        <title>Analysis of complete genome sequence of Neorickettsia risticii: causative agent of Potomac horse fever.</title>
        <authorList>
            <person name="Lin M."/>
            <person name="Zhang C."/>
            <person name="Gibson K."/>
            <person name="Rikihisa Y."/>
        </authorList>
    </citation>
    <scope>NUCLEOTIDE SEQUENCE [LARGE SCALE GENOMIC DNA]</scope>
    <source>
        <strain evidence="1 2">Illinois</strain>
    </source>
</reference>
<dbReference type="Proteomes" id="UP000001627">
    <property type="component" value="Chromosome"/>
</dbReference>
<organism evidence="1 2">
    <name type="scientific">Neorickettsia risticii (strain Illinois)</name>
    <dbReference type="NCBI Taxonomy" id="434131"/>
    <lineage>
        <taxon>Bacteria</taxon>
        <taxon>Pseudomonadati</taxon>
        <taxon>Pseudomonadota</taxon>
        <taxon>Alphaproteobacteria</taxon>
        <taxon>Rickettsiales</taxon>
        <taxon>Anaplasmataceae</taxon>
        <taxon>Neorickettsia</taxon>
    </lineage>
</organism>
<name>C6V5D3_NEORI</name>
<gene>
    <name evidence="1" type="ordered locus">NRI_0624</name>
</gene>
<keyword evidence="2" id="KW-1185">Reference proteome</keyword>
<sequence length="43" mass="4954">MDFQFPHDQENEKSYKKSISHCESARLVTAVTAEEEIKTQVAQ</sequence>